<proteinExistence type="predicted"/>
<reference evidence="2" key="1">
    <citation type="journal article" date="2010" name="Nat. Biotechnol.">
        <title>Draft genome sequence of the oilseed species Ricinus communis.</title>
        <authorList>
            <person name="Chan A.P."/>
            <person name="Crabtree J."/>
            <person name="Zhao Q."/>
            <person name="Lorenzi H."/>
            <person name="Orvis J."/>
            <person name="Puiu D."/>
            <person name="Melake-Berhan A."/>
            <person name="Jones K.M."/>
            <person name="Redman J."/>
            <person name="Chen G."/>
            <person name="Cahoon E.B."/>
            <person name="Gedil M."/>
            <person name="Stanke M."/>
            <person name="Haas B.J."/>
            <person name="Wortman J.R."/>
            <person name="Fraser-Liggett C.M."/>
            <person name="Ravel J."/>
            <person name="Rabinowicz P.D."/>
        </authorList>
    </citation>
    <scope>NUCLEOTIDE SEQUENCE [LARGE SCALE GENOMIC DNA]</scope>
    <source>
        <strain evidence="2">cv. Hale</strain>
    </source>
</reference>
<dbReference type="Proteomes" id="UP000008311">
    <property type="component" value="Unassembled WGS sequence"/>
</dbReference>
<protein>
    <recommendedName>
        <fullName evidence="3">Alpha/beta hydrolase</fullName>
    </recommendedName>
</protein>
<accession>B9TMW5</accession>
<gene>
    <name evidence="1" type="ORF">RCOM_2141250</name>
</gene>
<name>B9TMW5_RICCO</name>
<dbReference type="AlphaFoldDB" id="B9TMW5"/>
<keyword evidence="2" id="KW-1185">Reference proteome</keyword>
<evidence type="ECO:0008006" key="3">
    <source>
        <dbReference type="Google" id="ProtNLM"/>
    </source>
</evidence>
<organism evidence="1 2">
    <name type="scientific">Ricinus communis</name>
    <name type="common">Castor bean</name>
    <dbReference type="NCBI Taxonomy" id="3988"/>
    <lineage>
        <taxon>Eukaryota</taxon>
        <taxon>Viridiplantae</taxon>
        <taxon>Streptophyta</taxon>
        <taxon>Embryophyta</taxon>
        <taxon>Tracheophyta</taxon>
        <taxon>Spermatophyta</taxon>
        <taxon>Magnoliopsida</taxon>
        <taxon>eudicotyledons</taxon>
        <taxon>Gunneridae</taxon>
        <taxon>Pentapetalae</taxon>
        <taxon>rosids</taxon>
        <taxon>fabids</taxon>
        <taxon>Malpighiales</taxon>
        <taxon>Euphorbiaceae</taxon>
        <taxon>Acalyphoideae</taxon>
        <taxon>Acalypheae</taxon>
        <taxon>Ricinus</taxon>
    </lineage>
</organism>
<sequence length="91" mass="9060">MATCTSHIASIVTASVFCTCAVLIAGCGGGGSAAPAVDRTASTMASAPAISIKANQKIAGFLNDIDMYVPSNAEMAVIFLHGGGGHKENFA</sequence>
<evidence type="ECO:0000313" key="1">
    <source>
        <dbReference type="EMBL" id="EEF22798.1"/>
    </source>
</evidence>
<dbReference type="InParanoid" id="B9TMW5"/>
<feature type="non-terminal residue" evidence="1">
    <location>
        <position position="91"/>
    </location>
</feature>
<dbReference type="EMBL" id="EQ990417">
    <property type="protein sequence ID" value="EEF22798.1"/>
    <property type="molecule type" value="Genomic_DNA"/>
</dbReference>
<evidence type="ECO:0000313" key="2">
    <source>
        <dbReference type="Proteomes" id="UP000008311"/>
    </source>
</evidence>